<dbReference type="OrthoDB" id="3442786at2759"/>
<sequence length="233" mass="26689">MLSYRSTTKRFGGSSVCIRDDPTQENYRYTIDCDSVTFRRRDLTTSNSRDSRDLTDSHTEEIVDKSVDSYELPEVKLFHIGTDTHQRQYVEKADIKHTPRQRRSTAQNDYQTNHRCSYDRCAIRRHPEPNGPPIQEVKDLLVILTAAQTRIPSTPPVDAPIPTVEATEQRTSRTRNTPETVQLPPLRNTRSPSIPGSSRMHTEDPPNRYKKSTISEKILPLSDGVEHTFVVDL</sequence>
<dbReference type="EMBL" id="KV441402">
    <property type="protein sequence ID" value="OAF56943.1"/>
    <property type="molecule type" value="Genomic_DNA"/>
</dbReference>
<dbReference type="AlphaFoldDB" id="A0A177A717"/>
<name>A0A177A717_9PEZI</name>
<dbReference type="eggNOG" id="ENOG502TCIJ">
    <property type="taxonomic scope" value="Eukaryota"/>
</dbReference>
<gene>
    <name evidence="2" type="ORF">VC83_07016</name>
</gene>
<accession>A0A177A717</accession>
<dbReference type="RefSeq" id="XP_024322234.1">
    <property type="nucleotide sequence ID" value="XM_024470596.1"/>
</dbReference>
<dbReference type="GeneID" id="36290066"/>
<evidence type="ECO:0000313" key="2">
    <source>
        <dbReference type="EMBL" id="OAF56943.1"/>
    </source>
</evidence>
<dbReference type="Proteomes" id="UP000077154">
    <property type="component" value="Unassembled WGS sequence"/>
</dbReference>
<dbReference type="VEuPathDB" id="FungiDB:GMDG_07452"/>
<reference evidence="2" key="1">
    <citation type="submission" date="2016-03" db="EMBL/GenBank/DDBJ databases">
        <title>Updated assembly of Pseudogymnoascus destructans, the fungus causing white-nose syndrome of bats.</title>
        <authorList>
            <person name="Palmer J.M."/>
            <person name="Drees K.P."/>
            <person name="Foster J.T."/>
            <person name="Lindner D.L."/>
        </authorList>
    </citation>
    <scope>NUCLEOTIDE SEQUENCE [LARGE SCALE GENOMIC DNA]</scope>
    <source>
        <strain evidence="2">20631-21</strain>
    </source>
</reference>
<evidence type="ECO:0000256" key="1">
    <source>
        <dbReference type="SAM" id="MobiDB-lite"/>
    </source>
</evidence>
<proteinExistence type="predicted"/>
<organism evidence="2">
    <name type="scientific">Pseudogymnoascus destructans</name>
    <dbReference type="NCBI Taxonomy" id="655981"/>
    <lineage>
        <taxon>Eukaryota</taxon>
        <taxon>Fungi</taxon>
        <taxon>Dikarya</taxon>
        <taxon>Ascomycota</taxon>
        <taxon>Pezizomycotina</taxon>
        <taxon>Leotiomycetes</taxon>
        <taxon>Thelebolales</taxon>
        <taxon>Thelebolaceae</taxon>
        <taxon>Pseudogymnoascus</taxon>
    </lineage>
</organism>
<feature type="region of interest" description="Disordered" evidence="1">
    <location>
        <begin position="153"/>
        <end position="209"/>
    </location>
</feature>
<protein>
    <submittedName>
        <fullName evidence="2">Uncharacterized protein</fullName>
    </submittedName>
</protein>